<feature type="domain" description="DUF7788" evidence="2">
    <location>
        <begin position="292"/>
        <end position="467"/>
    </location>
</feature>
<organism evidence="3 4">
    <name type="scientific">Oribacterium sinus</name>
    <dbReference type="NCBI Taxonomy" id="237576"/>
    <lineage>
        <taxon>Bacteria</taxon>
        <taxon>Bacillati</taxon>
        <taxon>Bacillota</taxon>
        <taxon>Clostridia</taxon>
        <taxon>Lachnospirales</taxon>
        <taxon>Lachnospiraceae</taxon>
        <taxon>Oribacterium</taxon>
    </lineage>
</organism>
<evidence type="ECO:0008006" key="5">
    <source>
        <dbReference type="Google" id="ProtNLM"/>
    </source>
</evidence>
<name>A0A7W9SGH5_9FIRM</name>
<proteinExistence type="predicted"/>
<dbReference type="InterPro" id="IPR011205">
    <property type="entry name" value="UCP015417_vWA"/>
</dbReference>
<dbReference type="PIRSF" id="PIRSF015417">
    <property type="entry name" value="T31B5_30_vWA"/>
    <property type="match status" value="1"/>
</dbReference>
<dbReference type="Pfam" id="PF11443">
    <property type="entry name" value="DUF2828"/>
    <property type="match status" value="2"/>
</dbReference>
<comment type="caution">
    <text evidence="3">The sequence shown here is derived from an EMBL/GenBank/DDBJ whole genome shotgun (WGS) entry which is preliminary data.</text>
</comment>
<dbReference type="Proteomes" id="UP000522163">
    <property type="component" value="Unassembled WGS sequence"/>
</dbReference>
<evidence type="ECO:0000259" key="2">
    <source>
        <dbReference type="Pfam" id="PF25043"/>
    </source>
</evidence>
<sequence length="493" mass="56635">MFLEDLRKEENLTYTENGALTNRSTNSYCLDLFATIGALRNAEDNEIISRFIKAYTEDNNMAMKILFFARDIRGGLGERRVFRSIWKWLSLHEAESVRKNITNVPEYGRFDDLLSLLDGPCEKDMLSFIKEQLDKDLAALKIGESVSLLAKWLPSVNTSNKDSVKSAKKLAKALGFSDAEYRKVLVSLRAEIKLMENYLREKDYSFSYEKQPSKALYKYRLAFLRNDRERYSAFLDKAESNPSVMNTETLTPYDVVASIFRRDMEKEEITEEERRSMDVTWKSLPDYTGAENALAVVDGSGSMYCGWGSGYMPAAVAQSLGIYFAEHNKGCFHNHFITFSENPRLVEVQGRDIVDKLTYCVSFNECANTDLQRTFDLILKTAIQNKARQEEIPEKLYIISDMEFDYCANHAEMTNFECTKKKFAKYGYRLPQIVFWNAESRNLQQPVTKNEQGVALVSGTSPQIFSMLSEGILDPYSFMLETLSSERYERICA</sequence>
<dbReference type="EMBL" id="JACHHH010000008">
    <property type="protein sequence ID" value="MBB6041753.1"/>
    <property type="molecule type" value="Genomic_DNA"/>
</dbReference>
<dbReference type="Gene3D" id="3.40.50.410">
    <property type="entry name" value="von Willebrand factor, type A domain"/>
    <property type="match status" value="1"/>
</dbReference>
<dbReference type="PANTHER" id="PTHR31373:SF27">
    <property type="entry name" value="TROVE DOMAIN-CONTAINING PROTEIN"/>
    <property type="match status" value="1"/>
</dbReference>
<evidence type="ECO:0000313" key="3">
    <source>
        <dbReference type="EMBL" id="MBB6041753.1"/>
    </source>
</evidence>
<accession>A0A7W9SGH5</accession>
<dbReference type="InterPro" id="IPR036465">
    <property type="entry name" value="vWFA_dom_sf"/>
</dbReference>
<feature type="domain" description="DUF2828" evidence="1">
    <location>
        <begin position="15"/>
        <end position="105"/>
    </location>
</feature>
<dbReference type="RefSeq" id="WP_183684326.1">
    <property type="nucleotide sequence ID" value="NZ_JACHHH010000008.1"/>
</dbReference>
<dbReference type="Pfam" id="PF25043">
    <property type="entry name" value="DUF7788"/>
    <property type="match status" value="1"/>
</dbReference>
<dbReference type="PANTHER" id="PTHR31373">
    <property type="entry name" value="OS06G0652100 PROTEIN"/>
    <property type="match status" value="1"/>
</dbReference>
<gene>
    <name evidence="3" type="ORF">HNQ46_001743</name>
</gene>
<dbReference type="InterPro" id="IPR058580">
    <property type="entry name" value="DUF2828"/>
</dbReference>
<dbReference type="AlphaFoldDB" id="A0A7W9SGH5"/>
<evidence type="ECO:0000313" key="4">
    <source>
        <dbReference type="Proteomes" id="UP000522163"/>
    </source>
</evidence>
<dbReference type="GeneID" id="85015275"/>
<protein>
    <recommendedName>
        <fullName evidence="5">DUF2828 domain-containing protein</fullName>
    </recommendedName>
</protein>
<evidence type="ECO:0000259" key="1">
    <source>
        <dbReference type="Pfam" id="PF11443"/>
    </source>
</evidence>
<dbReference type="SUPFAM" id="SSF53300">
    <property type="entry name" value="vWA-like"/>
    <property type="match status" value="1"/>
</dbReference>
<dbReference type="InterPro" id="IPR056690">
    <property type="entry name" value="DUF7788"/>
</dbReference>
<feature type="domain" description="DUF2828" evidence="1">
    <location>
        <begin position="132"/>
        <end position="284"/>
    </location>
</feature>
<reference evidence="3 4" key="1">
    <citation type="submission" date="2020-08" db="EMBL/GenBank/DDBJ databases">
        <title>Genomic Encyclopedia of Type Strains, Phase IV (KMG-IV): sequencing the most valuable type-strain genomes for metagenomic binning, comparative biology and taxonomic classification.</title>
        <authorList>
            <person name="Goeker M."/>
        </authorList>
    </citation>
    <scope>NUCLEOTIDE SEQUENCE [LARGE SCALE GENOMIC DNA]</scope>
    <source>
        <strain evidence="3 4">DSM 17245</strain>
    </source>
</reference>